<protein>
    <submittedName>
        <fullName evidence="1">6487_t:CDS:1</fullName>
    </submittedName>
</protein>
<organism evidence="1 2">
    <name type="scientific">Scutellospora calospora</name>
    <dbReference type="NCBI Taxonomy" id="85575"/>
    <lineage>
        <taxon>Eukaryota</taxon>
        <taxon>Fungi</taxon>
        <taxon>Fungi incertae sedis</taxon>
        <taxon>Mucoromycota</taxon>
        <taxon>Glomeromycotina</taxon>
        <taxon>Glomeromycetes</taxon>
        <taxon>Diversisporales</taxon>
        <taxon>Gigasporaceae</taxon>
        <taxon>Scutellospora</taxon>
    </lineage>
</organism>
<dbReference type="Proteomes" id="UP000789860">
    <property type="component" value="Unassembled WGS sequence"/>
</dbReference>
<name>A0ACA9KKV2_9GLOM</name>
<keyword evidence="2" id="KW-1185">Reference proteome</keyword>
<accession>A0ACA9KKV2</accession>
<dbReference type="EMBL" id="CAJVPM010001944">
    <property type="protein sequence ID" value="CAG8477108.1"/>
    <property type="molecule type" value="Genomic_DNA"/>
</dbReference>
<comment type="caution">
    <text evidence="1">The sequence shown here is derived from an EMBL/GenBank/DDBJ whole genome shotgun (WGS) entry which is preliminary data.</text>
</comment>
<evidence type="ECO:0000313" key="1">
    <source>
        <dbReference type="EMBL" id="CAG8477108.1"/>
    </source>
</evidence>
<proteinExistence type="predicted"/>
<reference evidence="1" key="1">
    <citation type="submission" date="2021-06" db="EMBL/GenBank/DDBJ databases">
        <authorList>
            <person name="Kallberg Y."/>
            <person name="Tangrot J."/>
            <person name="Rosling A."/>
        </authorList>
    </citation>
    <scope>NUCLEOTIDE SEQUENCE</scope>
    <source>
        <strain evidence="1">AU212A</strain>
    </source>
</reference>
<evidence type="ECO:0000313" key="2">
    <source>
        <dbReference type="Proteomes" id="UP000789860"/>
    </source>
</evidence>
<gene>
    <name evidence="1" type="ORF">SCALOS_LOCUS2273</name>
</gene>
<sequence length="144" mass="16634">MDSFQAHIVSSVKKYISEKNTNLVVVPGGLTPKVQPLDVRKFYNDWISQEIKKLIPTGKIQRPAYNDSVDIQLIQCSFKCCNVSTMMDGLEEDMIFDYNSLEAFEESNSIIQQNQVSFVIFDENQEYNEFESYYISQEAGNYIN</sequence>